<gene>
    <name evidence="17" type="primary">LOC106181497</name>
</gene>
<protein>
    <recommendedName>
        <fullName evidence="10">Acyl-coenzyme A oxidase</fullName>
    </recommendedName>
</protein>
<dbReference type="Gene3D" id="1.20.140.10">
    <property type="entry name" value="Butyryl-CoA Dehydrogenase, subunit A, domain 3"/>
    <property type="match status" value="2"/>
</dbReference>
<dbReference type="GO" id="GO:0071949">
    <property type="term" value="F:FAD binding"/>
    <property type="evidence" value="ECO:0007669"/>
    <property type="project" value="InterPro"/>
</dbReference>
<evidence type="ECO:0000256" key="6">
    <source>
        <dbReference type="ARBA" id="ARBA00022832"/>
    </source>
</evidence>
<keyword evidence="7" id="KW-0560">Oxidoreductase</keyword>
<dbReference type="KEGG" id="lak:106181497"/>
<evidence type="ECO:0000256" key="10">
    <source>
        <dbReference type="PIRNR" id="PIRNR000168"/>
    </source>
</evidence>
<comment type="subcellular location">
    <subcellularLocation>
        <location evidence="2">Peroxisome</location>
    </subcellularLocation>
</comment>
<keyword evidence="16" id="KW-1185">Reference proteome</keyword>
<evidence type="ECO:0000256" key="3">
    <source>
        <dbReference type="ARBA" id="ARBA00006288"/>
    </source>
</evidence>
<dbReference type="Pfam" id="PF02770">
    <property type="entry name" value="Acyl-CoA_dh_M"/>
    <property type="match status" value="1"/>
</dbReference>
<keyword evidence="9" id="KW-0576">Peroxisome</keyword>
<dbReference type="Pfam" id="PF01756">
    <property type="entry name" value="ACOX"/>
    <property type="match status" value="1"/>
</dbReference>
<dbReference type="GO" id="GO:0055088">
    <property type="term" value="P:lipid homeostasis"/>
    <property type="evidence" value="ECO:0007669"/>
    <property type="project" value="TreeGrafter"/>
</dbReference>
<keyword evidence="6" id="KW-0276">Fatty acid metabolism</keyword>
<dbReference type="SUPFAM" id="SSF56645">
    <property type="entry name" value="Acyl-CoA dehydrogenase NM domain-like"/>
    <property type="match status" value="1"/>
</dbReference>
<dbReference type="GO" id="GO:0005777">
    <property type="term" value="C:peroxisome"/>
    <property type="evidence" value="ECO:0007669"/>
    <property type="project" value="UniProtKB-SubCell"/>
</dbReference>
<dbReference type="Proteomes" id="UP000085678">
    <property type="component" value="Unplaced"/>
</dbReference>
<dbReference type="InterPro" id="IPR036250">
    <property type="entry name" value="AcylCo_DH-like_C"/>
</dbReference>
<dbReference type="OMA" id="GHIGIFL"/>
<dbReference type="GO" id="GO:0003997">
    <property type="term" value="F:acyl-CoA oxidase activity"/>
    <property type="evidence" value="ECO:0007669"/>
    <property type="project" value="InterPro"/>
</dbReference>
<organism evidence="16 17">
    <name type="scientific">Lingula anatina</name>
    <name type="common">Brachiopod</name>
    <name type="synonym">Lingula unguis</name>
    <dbReference type="NCBI Taxonomy" id="7574"/>
    <lineage>
        <taxon>Eukaryota</taxon>
        <taxon>Metazoa</taxon>
        <taxon>Spiralia</taxon>
        <taxon>Lophotrochozoa</taxon>
        <taxon>Brachiopoda</taxon>
        <taxon>Linguliformea</taxon>
        <taxon>Lingulata</taxon>
        <taxon>Lingulida</taxon>
        <taxon>Linguloidea</taxon>
        <taxon>Lingulidae</taxon>
        <taxon>Lingula</taxon>
    </lineage>
</organism>
<dbReference type="PANTHER" id="PTHR10909:SF352">
    <property type="entry name" value="ACYL-COENZYME A OXIDASE-LIKE PROTEIN"/>
    <property type="match status" value="1"/>
</dbReference>
<feature type="binding site" evidence="12">
    <location>
        <position position="179"/>
    </location>
    <ligand>
        <name>FAD</name>
        <dbReference type="ChEBI" id="CHEBI:57692"/>
    </ligand>
</feature>
<dbReference type="OrthoDB" id="538336at2759"/>
<dbReference type="Pfam" id="PF22924">
    <property type="entry name" value="ACOX_C_alpha1"/>
    <property type="match status" value="1"/>
</dbReference>
<dbReference type="RefSeq" id="XP_013421333.1">
    <property type="nucleotide sequence ID" value="XM_013565879.1"/>
</dbReference>
<dbReference type="PIRSF" id="PIRSF000168">
    <property type="entry name" value="Acyl-CoA_oxidase"/>
    <property type="match status" value="1"/>
</dbReference>
<feature type="domain" description="Acyl-CoA oxidase C-terminal" evidence="13">
    <location>
        <begin position="492"/>
        <end position="621"/>
    </location>
</feature>
<dbReference type="FunFam" id="1.20.140.10:FF:000010">
    <property type="entry name" value="Acyl-coenzyme A oxidase"/>
    <property type="match status" value="1"/>
</dbReference>
<dbReference type="InterPro" id="IPR012258">
    <property type="entry name" value="Acyl-CoA_oxidase"/>
</dbReference>
<comment type="similarity">
    <text evidence="3 10">Belongs to the acyl-CoA oxidase family.</text>
</comment>
<evidence type="ECO:0000256" key="12">
    <source>
        <dbReference type="PIRSR" id="PIRSR000168-2"/>
    </source>
</evidence>
<dbReference type="InterPro" id="IPR055060">
    <property type="entry name" value="ACOX_C_alpha1"/>
</dbReference>
<evidence type="ECO:0000256" key="1">
    <source>
        <dbReference type="ARBA" id="ARBA00001974"/>
    </source>
</evidence>
<dbReference type="InterPro" id="IPR009100">
    <property type="entry name" value="AcylCoA_DH/oxidase_NM_dom_sf"/>
</dbReference>
<dbReference type="InterPro" id="IPR002655">
    <property type="entry name" value="Acyl-CoA_oxidase_C"/>
</dbReference>
<keyword evidence="4 10" id="KW-0285">Flavoprotein</keyword>
<dbReference type="AlphaFoldDB" id="A0A1S3KFC2"/>
<dbReference type="InterPro" id="IPR006091">
    <property type="entry name" value="Acyl-CoA_Oxase/DH_mid-dom"/>
</dbReference>
<sequence length="648" mass="73091">MAAPSRKPPTSLSRFLDGDFWEVKEKLREYIEGNELFNLRFDLPLSDYRDVTRERALYLFRLPEIQEQFDEQASSKQNFTNRSLALGELCSATDLSVGIKSGVMAWLFGGVITNLGSEEHIKRWFVPLKELKFTGMFAMSERGHGSNVKGILTQAHYDQDTKQFIINTPCLDAEKIYIGNALQGNYAAVFAQVYVKGQCKGPHCFIVPVRDEQGQLLPGITITDMGLKEGLNGVDNGLVAFDNVRIPRENLLNRFADVSLEGEYVTKITNDNARFNAMLGTMLAPRLALCFQALAATKVGLEIAVKYSLRRRQFGPSEGPEELIMNYQTHQLRLMPCLAMCLGLTFAVRHAGSLLDDALCNQRDLVNERGLQALAAGLKAFCTWESVKTLQTCRESVGGMGYMEENRLPSLKRDADVFVTFEGDNMVMLQQVAKELLTQYSKQFESSRVAAMLSSMTGSFMSSVKTSKFAVTLAPVSSMTFIRKALAFKEDKLLRSLASRLFDKVSTKLEPPFTAWNQCLHHSTTLAWCYIHKVTLEQYMAAVDRCPEERDKEIMMKFCKLYAVHLLYEDRAWFLENNYITAAMAKDLRQEYIKLCAVTREHALEVVEAFRHPSNCVHAPIAGIPSSRAPWAYYPDSDMELTPPQSKL</sequence>
<dbReference type="SUPFAM" id="SSF47203">
    <property type="entry name" value="Acyl-CoA dehydrogenase C-terminal domain-like"/>
    <property type="match status" value="2"/>
</dbReference>
<dbReference type="GO" id="GO:0033540">
    <property type="term" value="P:fatty acid beta-oxidation using acyl-CoA oxidase"/>
    <property type="evidence" value="ECO:0007669"/>
    <property type="project" value="TreeGrafter"/>
</dbReference>
<feature type="domain" description="Acyl-CoA oxidase C-alpha1" evidence="15">
    <location>
        <begin position="280"/>
        <end position="437"/>
    </location>
</feature>
<proteinExistence type="inferred from homology"/>
<feature type="domain" description="Acyl-CoA oxidase/dehydrogenase middle" evidence="14">
    <location>
        <begin position="137"/>
        <end position="244"/>
    </location>
</feature>
<dbReference type="GO" id="GO:0005504">
    <property type="term" value="F:fatty acid binding"/>
    <property type="evidence" value="ECO:0007669"/>
    <property type="project" value="TreeGrafter"/>
</dbReference>
<evidence type="ECO:0000259" key="15">
    <source>
        <dbReference type="Pfam" id="PF22924"/>
    </source>
</evidence>
<evidence type="ECO:0000259" key="13">
    <source>
        <dbReference type="Pfam" id="PF01756"/>
    </source>
</evidence>
<dbReference type="InterPro" id="IPR046373">
    <property type="entry name" value="Acyl-CoA_Oxase/DH_mid-dom_sf"/>
</dbReference>
<feature type="active site" description="Proton acceptor" evidence="11">
    <location>
        <position position="422"/>
    </location>
</feature>
<accession>A0A1S3KFC2</accession>
<evidence type="ECO:0000313" key="16">
    <source>
        <dbReference type="Proteomes" id="UP000085678"/>
    </source>
</evidence>
<comment type="cofactor">
    <cofactor evidence="1">
        <name>FAD</name>
        <dbReference type="ChEBI" id="CHEBI:57692"/>
    </cofactor>
</comment>
<reference evidence="17" key="1">
    <citation type="submission" date="2025-08" db="UniProtKB">
        <authorList>
            <consortium name="RefSeq"/>
        </authorList>
    </citation>
    <scope>IDENTIFICATION</scope>
    <source>
        <tissue evidence="17">Gonads</tissue>
    </source>
</reference>
<evidence type="ECO:0000256" key="2">
    <source>
        <dbReference type="ARBA" id="ARBA00004275"/>
    </source>
</evidence>
<dbReference type="FunFam" id="1.20.140.10:FF:000007">
    <property type="entry name" value="Acyl-coenzyme A oxidase"/>
    <property type="match status" value="1"/>
</dbReference>
<dbReference type="STRING" id="7574.A0A1S3KFC2"/>
<evidence type="ECO:0000256" key="4">
    <source>
        <dbReference type="ARBA" id="ARBA00022630"/>
    </source>
</evidence>
<evidence type="ECO:0000256" key="9">
    <source>
        <dbReference type="ARBA" id="ARBA00023140"/>
    </source>
</evidence>
<dbReference type="Gene3D" id="2.40.110.10">
    <property type="entry name" value="Butyryl-CoA Dehydrogenase, subunit A, domain 2"/>
    <property type="match status" value="1"/>
</dbReference>
<evidence type="ECO:0000313" key="17">
    <source>
        <dbReference type="RefSeq" id="XP_013421333.1"/>
    </source>
</evidence>
<dbReference type="PANTHER" id="PTHR10909">
    <property type="entry name" value="ELECTRON TRANSPORT OXIDOREDUCTASE"/>
    <property type="match status" value="1"/>
</dbReference>
<dbReference type="GeneID" id="106181497"/>
<evidence type="ECO:0000256" key="11">
    <source>
        <dbReference type="PIRSR" id="PIRSR000168-1"/>
    </source>
</evidence>
<keyword evidence="8" id="KW-0443">Lipid metabolism</keyword>
<name>A0A1S3KFC2_LINAN</name>
<dbReference type="FunFam" id="2.40.110.10:FF:000005">
    <property type="entry name" value="Acyl-coenzyme A oxidase"/>
    <property type="match status" value="1"/>
</dbReference>
<evidence type="ECO:0000256" key="7">
    <source>
        <dbReference type="ARBA" id="ARBA00023002"/>
    </source>
</evidence>
<evidence type="ECO:0000259" key="14">
    <source>
        <dbReference type="Pfam" id="PF02770"/>
    </source>
</evidence>
<evidence type="ECO:0000256" key="5">
    <source>
        <dbReference type="ARBA" id="ARBA00022827"/>
    </source>
</evidence>
<dbReference type="InParanoid" id="A0A1S3KFC2"/>
<keyword evidence="5 10" id="KW-0274">FAD</keyword>
<evidence type="ECO:0000256" key="8">
    <source>
        <dbReference type="ARBA" id="ARBA00023098"/>
    </source>
</evidence>